<accession>A0AAU9KFY8</accession>
<protein>
    <submittedName>
        <fullName evidence="1">Uncharacterized protein</fullName>
    </submittedName>
</protein>
<comment type="caution">
    <text evidence="1">The sequence shown here is derived from an EMBL/GenBank/DDBJ whole genome shotgun (WGS) entry which is preliminary data.</text>
</comment>
<proteinExistence type="predicted"/>
<name>A0AAU9KFY8_9STRA</name>
<dbReference type="EMBL" id="CAKKTJ010000001">
    <property type="protein sequence ID" value="CAH0473166.1"/>
    <property type="molecule type" value="Genomic_DNA"/>
</dbReference>
<sequence length="402" mass="46286">MRRTNKQFVLFLLVVFFVLLPLLLCFFSFTFNHLAHQRHVNSTLYSIVSLPTCLNVDSAEFLRPHALHKLKTQCGMKNTSKLSKKRHKIRLVHFVHVELNAVPGWNEEQQQESREEFTYLQFTAVQSIRRILEPDIMMMHYLEIPRGIWYTQCQRHLGLHQVMPPVSFNAKSSTLSRQKRRQIMEILIMLRVLKKHGGVALSDFNTFLLRKGGVDMEEEMVVASQTRSSSGTFRIGLHMMQSPPGHPFVEYLERKIVELVENNDIRLHQMELDQAVGQIVLEKYLEEQQAEINAKTIAGNRVIDGIIIVTSNLYELDGLHHLLTAKVGPSLGGKFRDVAGFHVDKYDSDRNTADTDDIREIARMQKDFTLADEWKSLDTLLGAVMRLMMTANTSAELEPVFK</sequence>
<reference evidence="1" key="1">
    <citation type="submission" date="2021-11" db="EMBL/GenBank/DDBJ databases">
        <authorList>
            <person name="Islam A."/>
            <person name="Islam S."/>
            <person name="Flora M.S."/>
            <person name="Rahman M."/>
            <person name="Ziaur R.M."/>
            <person name="Epstein J.H."/>
            <person name="Hassan M."/>
            <person name="Klassen M."/>
            <person name="Woodard K."/>
            <person name="Webb A."/>
            <person name="Webby R.J."/>
            <person name="El Zowalaty M.E."/>
        </authorList>
    </citation>
    <scope>NUCLEOTIDE SEQUENCE</scope>
    <source>
        <strain evidence="1">Pbs3</strain>
    </source>
</reference>
<organism evidence="1 2">
    <name type="scientific">Peronospora belbahrii</name>
    <dbReference type="NCBI Taxonomy" id="622444"/>
    <lineage>
        <taxon>Eukaryota</taxon>
        <taxon>Sar</taxon>
        <taxon>Stramenopiles</taxon>
        <taxon>Oomycota</taxon>
        <taxon>Peronosporomycetes</taxon>
        <taxon>Peronosporales</taxon>
        <taxon>Peronosporaceae</taxon>
        <taxon>Peronospora</taxon>
    </lineage>
</organism>
<dbReference type="Proteomes" id="UP001160483">
    <property type="component" value="Unassembled WGS sequence"/>
</dbReference>
<evidence type="ECO:0000313" key="1">
    <source>
        <dbReference type="EMBL" id="CAH0473166.1"/>
    </source>
</evidence>
<gene>
    <name evidence="1" type="ORF">PBS003_LOCUS75</name>
</gene>
<evidence type="ECO:0000313" key="2">
    <source>
        <dbReference type="Proteomes" id="UP001160483"/>
    </source>
</evidence>
<dbReference type="AlphaFoldDB" id="A0AAU9KFY8"/>